<feature type="domain" description="4Fe-4S ferredoxin-type" evidence="2">
    <location>
        <begin position="105"/>
        <end position="138"/>
    </location>
</feature>
<dbReference type="Pfam" id="PF12801">
    <property type="entry name" value="Fer4_5"/>
    <property type="match status" value="1"/>
</dbReference>
<evidence type="ECO:0000256" key="1">
    <source>
        <dbReference type="SAM" id="Phobius"/>
    </source>
</evidence>
<proteinExistence type="predicted"/>
<comment type="caution">
    <text evidence="3">The sequence shown here is derived from an EMBL/GenBank/DDBJ whole genome shotgun (WGS) entry which is preliminary data.</text>
</comment>
<name>A0A0F9DA78_9ZZZZ</name>
<gene>
    <name evidence="3" type="ORF">LCGC14_2513390</name>
</gene>
<accession>A0A0F9DA78</accession>
<dbReference type="InterPro" id="IPR017896">
    <property type="entry name" value="4Fe4S_Fe-S-bd"/>
</dbReference>
<feature type="transmembrane region" description="Helical" evidence="1">
    <location>
        <begin position="37"/>
        <end position="55"/>
    </location>
</feature>
<reference evidence="3" key="1">
    <citation type="journal article" date="2015" name="Nature">
        <title>Complex archaea that bridge the gap between prokaryotes and eukaryotes.</title>
        <authorList>
            <person name="Spang A."/>
            <person name="Saw J.H."/>
            <person name="Jorgensen S.L."/>
            <person name="Zaremba-Niedzwiedzka K."/>
            <person name="Martijn J."/>
            <person name="Lind A.E."/>
            <person name="van Eijk R."/>
            <person name="Schleper C."/>
            <person name="Guy L."/>
            <person name="Ettema T.J."/>
        </authorList>
    </citation>
    <scope>NUCLEOTIDE SEQUENCE</scope>
</reference>
<keyword evidence="1" id="KW-1133">Transmembrane helix</keyword>
<evidence type="ECO:0000313" key="3">
    <source>
        <dbReference type="EMBL" id="KKL14666.1"/>
    </source>
</evidence>
<feature type="transmembrane region" description="Helical" evidence="1">
    <location>
        <begin position="62"/>
        <end position="88"/>
    </location>
</feature>
<feature type="transmembrane region" description="Helical" evidence="1">
    <location>
        <begin position="100"/>
        <end position="121"/>
    </location>
</feature>
<protein>
    <recommendedName>
        <fullName evidence="2">4Fe-4S ferredoxin-type domain-containing protein</fullName>
    </recommendedName>
</protein>
<evidence type="ECO:0000259" key="2">
    <source>
        <dbReference type="Pfam" id="PF12801"/>
    </source>
</evidence>
<sequence length="143" mass="16037">MQRVACGIERFSPPDFESAHQLPQPTTPEPRENVLEYLDVAVLFLALLLSSYLVLKKRSRKLIFVLMIFSIAYFGFWREGCICPIGAIQNAVLTIFDADYAASITVILFLLLPLAFTLFFGRMFCAGVCPLGAIQDVFLLKPI</sequence>
<keyword evidence="1" id="KW-0812">Transmembrane</keyword>
<organism evidence="3">
    <name type="scientific">marine sediment metagenome</name>
    <dbReference type="NCBI Taxonomy" id="412755"/>
    <lineage>
        <taxon>unclassified sequences</taxon>
        <taxon>metagenomes</taxon>
        <taxon>ecological metagenomes</taxon>
    </lineage>
</organism>
<dbReference type="EMBL" id="LAZR01040365">
    <property type="protein sequence ID" value="KKL14666.1"/>
    <property type="molecule type" value="Genomic_DNA"/>
</dbReference>
<dbReference type="AlphaFoldDB" id="A0A0F9DA78"/>
<keyword evidence="1" id="KW-0472">Membrane</keyword>
<feature type="non-terminal residue" evidence="3">
    <location>
        <position position="143"/>
    </location>
</feature>